<feature type="region of interest" description="Disordered" evidence="1">
    <location>
        <begin position="262"/>
        <end position="290"/>
    </location>
</feature>
<sequence length="290" mass="31589">MTAPRKDWARCEGERIARRFGWTTLPVDPFAIARSEDITVSPLPEADKGVSGVFHIRGHDAFIFYRETPRQPGRERFSVAHELGHFFLEGHPAMIADQGGRHESRAGSFLQRQPIEVEADHFAAGLLMPTAPLRTFLADAPVGLEAIKRLRQKAKVSISAAAITYAQQADHPVAIIVSKGQRIQYAFQSPGLRALGRLIHPRKDDPLPAGATSHFNSDPSNVAVARQVCGATTAQIWFDGGGALPLDEEVLGLGTSGATLTVLSSEDLPRGDPDDSDDEDDDQPWSPTFR</sequence>
<dbReference type="EMBL" id="JAKZEU010000002">
    <property type="protein sequence ID" value="MCQ0970103.1"/>
    <property type="molecule type" value="Genomic_DNA"/>
</dbReference>
<feature type="domain" description="IrrE N-terminal-like" evidence="2">
    <location>
        <begin position="54"/>
        <end position="163"/>
    </location>
</feature>
<dbReference type="PANTHER" id="PTHR43236">
    <property type="entry name" value="ANTITOXIN HIGA1"/>
    <property type="match status" value="1"/>
</dbReference>
<evidence type="ECO:0000313" key="3">
    <source>
        <dbReference type="EMBL" id="MCQ0970103.1"/>
    </source>
</evidence>
<feature type="compositionally biased region" description="Acidic residues" evidence="1">
    <location>
        <begin position="274"/>
        <end position="283"/>
    </location>
</feature>
<dbReference type="InterPro" id="IPR052345">
    <property type="entry name" value="Rad_response_metalloprotease"/>
</dbReference>
<keyword evidence="4" id="KW-1185">Reference proteome</keyword>
<organism evidence="3 4">
    <name type="scientific">Paracoccus albicereus</name>
    <dbReference type="NCBI Taxonomy" id="2922394"/>
    <lineage>
        <taxon>Bacteria</taxon>
        <taxon>Pseudomonadati</taxon>
        <taxon>Pseudomonadota</taxon>
        <taxon>Alphaproteobacteria</taxon>
        <taxon>Rhodobacterales</taxon>
        <taxon>Paracoccaceae</taxon>
        <taxon>Paracoccus</taxon>
    </lineage>
</organism>
<dbReference type="Gene3D" id="1.10.10.2910">
    <property type="match status" value="1"/>
</dbReference>
<reference evidence="3 4" key="1">
    <citation type="submission" date="2022-03" db="EMBL/GenBank/DDBJ databases">
        <authorList>
            <person name="He Y."/>
        </authorList>
    </citation>
    <scope>NUCLEOTIDE SEQUENCE [LARGE SCALE GENOMIC DNA]</scope>
    <source>
        <strain evidence="3 4">TK19116</strain>
    </source>
</reference>
<dbReference type="RefSeq" id="WP_255329096.1">
    <property type="nucleotide sequence ID" value="NZ_JAKZEU010000002.1"/>
</dbReference>
<proteinExistence type="predicted"/>
<dbReference type="Pfam" id="PF06114">
    <property type="entry name" value="Peptidase_M78"/>
    <property type="match status" value="1"/>
</dbReference>
<gene>
    <name evidence="3" type="ORF">MLD63_06645</name>
</gene>
<accession>A0ABT1MP85</accession>
<evidence type="ECO:0000259" key="2">
    <source>
        <dbReference type="Pfam" id="PF06114"/>
    </source>
</evidence>
<dbReference type="InterPro" id="IPR010359">
    <property type="entry name" value="IrrE_HExxH"/>
</dbReference>
<dbReference type="Proteomes" id="UP001203945">
    <property type="component" value="Unassembled WGS sequence"/>
</dbReference>
<evidence type="ECO:0000313" key="4">
    <source>
        <dbReference type="Proteomes" id="UP001203945"/>
    </source>
</evidence>
<comment type="caution">
    <text evidence="3">The sequence shown here is derived from an EMBL/GenBank/DDBJ whole genome shotgun (WGS) entry which is preliminary data.</text>
</comment>
<name>A0ABT1MP85_9RHOB</name>
<dbReference type="PANTHER" id="PTHR43236:SF2">
    <property type="entry name" value="BLL0069 PROTEIN"/>
    <property type="match status" value="1"/>
</dbReference>
<protein>
    <submittedName>
        <fullName evidence="3">ImmA/IrrE family metallo-endopeptidase</fullName>
    </submittedName>
</protein>
<evidence type="ECO:0000256" key="1">
    <source>
        <dbReference type="SAM" id="MobiDB-lite"/>
    </source>
</evidence>